<dbReference type="InterPro" id="IPR011041">
    <property type="entry name" value="Quinoprot_gluc/sorb_DH_b-prop"/>
</dbReference>
<evidence type="ECO:0000259" key="2">
    <source>
        <dbReference type="Pfam" id="PF07995"/>
    </source>
</evidence>
<feature type="compositionally biased region" description="Polar residues" evidence="1">
    <location>
        <begin position="30"/>
        <end position="40"/>
    </location>
</feature>
<evidence type="ECO:0000313" key="4">
    <source>
        <dbReference type="Proteomes" id="UP000030649"/>
    </source>
</evidence>
<organism evidence="3 4">
    <name type="scientific">Haloquadratum walsbyi J07HQW1</name>
    <dbReference type="NCBI Taxonomy" id="1238424"/>
    <lineage>
        <taxon>Archaea</taxon>
        <taxon>Methanobacteriati</taxon>
        <taxon>Methanobacteriota</taxon>
        <taxon>Stenosarchaea group</taxon>
        <taxon>Halobacteria</taxon>
        <taxon>Halobacteriales</taxon>
        <taxon>Haloferacaceae</taxon>
        <taxon>Haloquadratum</taxon>
    </lineage>
</organism>
<dbReference type="Pfam" id="PF07995">
    <property type="entry name" value="GSDH"/>
    <property type="match status" value="1"/>
</dbReference>
<dbReference type="EMBL" id="KE356560">
    <property type="protein sequence ID" value="ERG91151.1"/>
    <property type="molecule type" value="Genomic_DNA"/>
</dbReference>
<feature type="compositionally biased region" description="Polar residues" evidence="1">
    <location>
        <begin position="48"/>
        <end position="61"/>
    </location>
</feature>
<dbReference type="InterPro" id="IPR012938">
    <property type="entry name" value="Glc/Sorbosone_DH"/>
</dbReference>
<protein>
    <submittedName>
        <fullName evidence="3">Glucose/sorbosone dehydrogenase</fullName>
    </submittedName>
</protein>
<dbReference type="Gene3D" id="2.120.10.30">
    <property type="entry name" value="TolB, C-terminal domain"/>
    <property type="match status" value="1"/>
</dbReference>
<dbReference type="SUPFAM" id="SSF50952">
    <property type="entry name" value="Soluble quinoprotein glucose dehydrogenase"/>
    <property type="match status" value="1"/>
</dbReference>
<gene>
    <name evidence="3" type="ORF">J07HQW1_01183</name>
</gene>
<accession>U1PG90</accession>
<feature type="domain" description="Glucose/Sorbosone dehydrogenase" evidence="2">
    <location>
        <begin position="73"/>
        <end position="420"/>
    </location>
</feature>
<proteinExistence type="predicted"/>
<name>U1PG90_9EURY</name>
<feature type="region of interest" description="Disordered" evidence="1">
    <location>
        <begin position="30"/>
        <end position="61"/>
    </location>
</feature>
<dbReference type="Proteomes" id="UP000030649">
    <property type="component" value="Unassembled WGS sequence"/>
</dbReference>
<dbReference type="PROSITE" id="PS51257">
    <property type="entry name" value="PROKAR_LIPOPROTEIN"/>
    <property type="match status" value="1"/>
</dbReference>
<dbReference type="PANTHER" id="PTHR19328">
    <property type="entry name" value="HEDGEHOG-INTERACTING PROTEIN"/>
    <property type="match status" value="1"/>
</dbReference>
<sequence>MKRRSYLRQSILPVISSAGIGAVLTGCMTTESDKSGSTPAPASERESATVSPSAESDTSTVSQVRIETVLTGLTRPWGLTHLPDARTSLLTERVGRLLLVDRSAGTYDRVSGTPDVFARGQGGLLDVCVHPSFPDPSWVYLTYAVARDDGATTTAVGRGQLDRDDLQLTNFEVIYTARPYVDSAGHFGSRVIVGTDDKLYVTVGDRQFKNFGPDHVAQDRGNDLGTTLRMNLDGTIPESNPFVDDPTAQDAIFSYGHRNAQGLAVHPETDAVWQTEFGERDGDEINILTAGDNYGWPVADESCQYGSDKPIGVSHSDRDDVTTPVYSWPCGSGGFPPSGMTFYTAEAASAPRGIAAWQGDLFVGGLASQSLARFRIDTRQVELIDHLLTNRGWRIRAVAVAPDSGAMYVAVDSNDAELIRIISD</sequence>
<dbReference type="PANTHER" id="PTHR19328:SF75">
    <property type="entry name" value="ALDOSE SUGAR DEHYDROGENASE YLII"/>
    <property type="match status" value="1"/>
</dbReference>
<dbReference type="AlphaFoldDB" id="U1PG90"/>
<evidence type="ECO:0000256" key="1">
    <source>
        <dbReference type="SAM" id="MobiDB-lite"/>
    </source>
</evidence>
<dbReference type="STRING" id="1238424.J07HQW1_01183"/>
<reference evidence="3 4" key="1">
    <citation type="journal article" date="2013" name="PLoS ONE">
        <title>Assembly-driven community genomics of a hypersaline microbial ecosystem.</title>
        <authorList>
            <person name="Podell S."/>
            <person name="Ugalde J.A."/>
            <person name="Narasingarao P."/>
            <person name="Banfield J.F."/>
            <person name="Heidelberg K.B."/>
            <person name="Allen E.E."/>
        </authorList>
    </citation>
    <scope>NUCLEOTIDE SEQUENCE [LARGE SCALE GENOMIC DNA]</scope>
    <source>
        <strain evidence="4">J07HQW1</strain>
    </source>
</reference>
<dbReference type="InterPro" id="IPR011042">
    <property type="entry name" value="6-blade_b-propeller_TolB-like"/>
</dbReference>
<dbReference type="HOGENOM" id="CLU_012253_1_1_2"/>
<evidence type="ECO:0000313" key="3">
    <source>
        <dbReference type="EMBL" id="ERG91151.1"/>
    </source>
</evidence>